<feature type="domain" description="GGDEF" evidence="6">
    <location>
        <begin position="342"/>
        <end position="473"/>
    </location>
</feature>
<feature type="domain" description="EAL" evidence="5">
    <location>
        <begin position="482"/>
        <end position="737"/>
    </location>
</feature>
<dbReference type="Pfam" id="PF08447">
    <property type="entry name" value="PAS_3"/>
    <property type="match status" value="1"/>
</dbReference>
<dbReference type="FunFam" id="3.30.70.270:FF:000001">
    <property type="entry name" value="Diguanylate cyclase domain protein"/>
    <property type="match status" value="1"/>
</dbReference>
<evidence type="ECO:0000256" key="2">
    <source>
        <dbReference type="ARBA" id="ARBA00015125"/>
    </source>
</evidence>
<dbReference type="PROSITE" id="PS50887">
    <property type="entry name" value="GGDEF"/>
    <property type="match status" value="1"/>
</dbReference>
<dbReference type="SUPFAM" id="SSF55073">
    <property type="entry name" value="Nucleotide cyclase"/>
    <property type="match status" value="1"/>
</dbReference>
<dbReference type="SUPFAM" id="SSF46458">
    <property type="entry name" value="Globin-like"/>
    <property type="match status" value="1"/>
</dbReference>
<dbReference type="CDD" id="cd01948">
    <property type="entry name" value="EAL"/>
    <property type="match status" value="1"/>
</dbReference>
<dbReference type="Gene3D" id="3.30.450.20">
    <property type="entry name" value="PAS domain"/>
    <property type="match status" value="1"/>
</dbReference>
<dbReference type="InterPro" id="IPR044398">
    <property type="entry name" value="Globin-sensor_dom"/>
</dbReference>
<sequence>MEFPGSEWASISIDEHELQLRKRFLGLSSDDATTLEALREIVGANHQMFVDDFYDHLSTFEETAKHISEDETLARLKRAQHRYAVELLSGNYDLDYARNRLQVGFVHHRIGLAPHLYLAACGRLITGIARSLPSLFQEGQPKGAEALIALVRVLMLDVGFAMDAYVHADRKALADTVASLRDSQSRLAESQELAQLAHWELVPESGELRACARTLELLCMDPTSALPAQDRLRQWIHPDDRRMVDDALESAMTSDATYDIRYRVECVDGRRYALRERGRALRDPDGRTLRVIGVIQDISLQSAQLSRIEQLAHFDNLTGLPNRAHFYAALDRAISACMQNGGSFSLLFIDLDNFKDINDTKGHGIGDLALVEIAKRIKGYLRSQDLVARLGGDEFVVLAERTDAAAARKLAMAIVECLTPAIWVRGEAFRMKASIGISSYPLDGEDSERLVRNADTAMYAAKRSRSGIEAYRADMSRRLERRIDMASRLDQALRHGELQLHYQPQVRLDDGGIVGMEALLRWHDTELGWIRPDEFIPLAEERGMIDAVGDFVVGQACAQIRAWRGAGLLLPGRLALNISAMQLDADTFSERLITAVTRAGLSPTEFDLELTESGIMVDPVRSLAIMKLLKAAGFSLSVDDFGMGYSSLSHLKGFPFDKIKLDGSFVQGMLTDRSDYAIVMATVTMARNLGLQLVAEGVETADQAVALKSIGCELAQGFLYGRACPPEVFAARWLQSAPAAGH</sequence>
<evidence type="ECO:0000259" key="6">
    <source>
        <dbReference type="PROSITE" id="PS50887"/>
    </source>
</evidence>
<comment type="cofactor">
    <cofactor evidence="1">
        <name>Mg(2+)</name>
        <dbReference type="ChEBI" id="CHEBI:18420"/>
    </cofactor>
</comment>
<evidence type="ECO:0000313" key="8">
    <source>
        <dbReference type="Proteomes" id="UP000316471"/>
    </source>
</evidence>
<dbReference type="SUPFAM" id="SSF55785">
    <property type="entry name" value="PYP-like sensor domain (PAS domain)"/>
    <property type="match status" value="1"/>
</dbReference>
<evidence type="ECO:0000256" key="1">
    <source>
        <dbReference type="ARBA" id="ARBA00001946"/>
    </source>
</evidence>
<keyword evidence="8" id="KW-1185">Reference proteome</keyword>
<dbReference type="CDD" id="cd00130">
    <property type="entry name" value="PAS"/>
    <property type="match status" value="1"/>
</dbReference>
<accession>A0A562M383</accession>
<dbReference type="InterPro" id="IPR029787">
    <property type="entry name" value="Nucleotide_cyclase"/>
</dbReference>
<dbReference type="InterPro" id="IPR000160">
    <property type="entry name" value="GGDEF_dom"/>
</dbReference>
<dbReference type="Pfam" id="PF00990">
    <property type="entry name" value="GGDEF"/>
    <property type="match status" value="1"/>
</dbReference>
<dbReference type="Gene3D" id="1.10.490.10">
    <property type="entry name" value="Globins"/>
    <property type="match status" value="1"/>
</dbReference>
<evidence type="ECO:0000259" key="5">
    <source>
        <dbReference type="PROSITE" id="PS50883"/>
    </source>
</evidence>
<dbReference type="GO" id="GO:0019825">
    <property type="term" value="F:oxygen binding"/>
    <property type="evidence" value="ECO:0007669"/>
    <property type="project" value="InterPro"/>
</dbReference>
<dbReference type="InterPro" id="IPR009050">
    <property type="entry name" value="Globin-like_sf"/>
</dbReference>
<dbReference type="AlphaFoldDB" id="A0A562M383"/>
<dbReference type="SMART" id="SM00267">
    <property type="entry name" value="GGDEF"/>
    <property type="match status" value="1"/>
</dbReference>
<organism evidence="7 8">
    <name type="scientific">Aerolutibacter ruishenii</name>
    <dbReference type="NCBI Taxonomy" id="686800"/>
    <lineage>
        <taxon>Bacteria</taxon>
        <taxon>Pseudomonadati</taxon>
        <taxon>Pseudomonadota</taxon>
        <taxon>Gammaproteobacteria</taxon>
        <taxon>Lysobacterales</taxon>
        <taxon>Lysobacteraceae</taxon>
        <taxon>Aerolutibacter</taxon>
    </lineage>
</organism>
<dbReference type="Proteomes" id="UP000316471">
    <property type="component" value="Unassembled WGS sequence"/>
</dbReference>
<dbReference type="Pfam" id="PF11563">
    <property type="entry name" value="Protoglobin"/>
    <property type="match status" value="1"/>
</dbReference>
<dbReference type="CDD" id="cd01949">
    <property type="entry name" value="GGDEF"/>
    <property type="match status" value="1"/>
</dbReference>
<dbReference type="InterPro" id="IPR013655">
    <property type="entry name" value="PAS_fold_3"/>
</dbReference>
<dbReference type="GO" id="GO:0020037">
    <property type="term" value="F:heme binding"/>
    <property type="evidence" value="ECO:0007669"/>
    <property type="project" value="InterPro"/>
</dbReference>
<dbReference type="InterPro" id="IPR052155">
    <property type="entry name" value="Biofilm_reg_signaling"/>
</dbReference>
<dbReference type="SUPFAM" id="SSF141868">
    <property type="entry name" value="EAL domain-like"/>
    <property type="match status" value="1"/>
</dbReference>
<dbReference type="RefSeq" id="WP_144811266.1">
    <property type="nucleotide sequence ID" value="NZ_VLKP01000001.1"/>
</dbReference>
<dbReference type="OrthoDB" id="9804951at2"/>
<evidence type="ECO:0000259" key="4">
    <source>
        <dbReference type="PROSITE" id="PS50113"/>
    </source>
</evidence>
<reference evidence="7 8" key="1">
    <citation type="journal article" date="2015" name="Stand. Genomic Sci.">
        <title>Genomic Encyclopedia of Bacterial and Archaeal Type Strains, Phase III: the genomes of soil and plant-associated and newly described type strains.</title>
        <authorList>
            <person name="Whitman W.B."/>
            <person name="Woyke T."/>
            <person name="Klenk H.P."/>
            <person name="Zhou Y."/>
            <person name="Lilburn T.G."/>
            <person name="Beck B.J."/>
            <person name="De Vos P."/>
            <person name="Vandamme P."/>
            <person name="Eisen J.A."/>
            <person name="Garrity G."/>
            <person name="Hugenholtz P."/>
            <person name="Kyrpides N.C."/>
        </authorList>
    </citation>
    <scope>NUCLEOTIDE SEQUENCE [LARGE SCALE GENOMIC DNA]</scope>
    <source>
        <strain evidence="7 8">CGMCC 1.10136</strain>
    </source>
</reference>
<dbReference type="Gene3D" id="3.30.70.270">
    <property type="match status" value="1"/>
</dbReference>
<name>A0A562M383_9GAMM</name>
<dbReference type="PROSITE" id="PS50883">
    <property type="entry name" value="EAL"/>
    <property type="match status" value="1"/>
</dbReference>
<gene>
    <name evidence="7" type="ORF">IP93_00309</name>
</gene>
<dbReference type="PANTHER" id="PTHR44757:SF2">
    <property type="entry name" value="BIOFILM ARCHITECTURE MAINTENANCE PROTEIN MBAA"/>
    <property type="match status" value="1"/>
</dbReference>
<evidence type="ECO:0000256" key="3">
    <source>
        <dbReference type="ARBA" id="ARBA00029839"/>
    </source>
</evidence>
<dbReference type="PROSITE" id="PS50113">
    <property type="entry name" value="PAC"/>
    <property type="match status" value="1"/>
</dbReference>
<dbReference type="InterPro" id="IPR043128">
    <property type="entry name" value="Rev_trsase/Diguanyl_cyclase"/>
</dbReference>
<dbReference type="InterPro" id="IPR035919">
    <property type="entry name" value="EAL_sf"/>
</dbReference>
<dbReference type="InterPro" id="IPR012292">
    <property type="entry name" value="Globin/Proto"/>
</dbReference>
<dbReference type="NCBIfam" id="TIGR00254">
    <property type="entry name" value="GGDEF"/>
    <property type="match status" value="1"/>
</dbReference>
<dbReference type="GO" id="GO:0003824">
    <property type="term" value="F:catalytic activity"/>
    <property type="evidence" value="ECO:0007669"/>
    <property type="project" value="UniProtKB-ARBA"/>
</dbReference>
<dbReference type="InterPro" id="IPR001633">
    <property type="entry name" value="EAL_dom"/>
</dbReference>
<dbReference type="InterPro" id="IPR001610">
    <property type="entry name" value="PAC"/>
</dbReference>
<evidence type="ECO:0000313" key="7">
    <source>
        <dbReference type="EMBL" id="TWI14313.1"/>
    </source>
</evidence>
<dbReference type="SMART" id="SM00086">
    <property type="entry name" value="PAC"/>
    <property type="match status" value="1"/>
</dbReference>
<dbReference type="InterPro" id="IPR000014">
    <property type="entry name" value="PAS"/>
</dbReference>
<proteinExistence type="predicted"/>
<dbReference type="InterPro" id="IPR000700">
    <property type="entry name" value="PAS-assoc_C"/>
</dbReference>
<dbReference type="Gene3D" id="3.20.20.450">
    <property type="entry name" value="EAL domain"/>
    <property type="match status" value="1"/>
</dbReference>
<dbReference type="InterPro" id="IPR035965">
    <property type="entry name" value="PAS-like_dom_sf"/>
</dbReference>
<dbReference type="EMBL" id="VLKP01000001">
    <property type="protein sequence ID" value="TWI14313.1"/>
    <property type="molecule type" value="Genomic_DNA"/>
</dbReference>
<protein>
    <recommendedName>
        <fullName evidence="2">Diguanylate cyclase DosC</fullName>
    </recommendedName>
    <alternativeName>
        <fullName evidence="3">Direct oxygen-sensing cyclase</fullName>
    </alternativeName>
</protein>
<dbReference type="Pfam" id="PF00563">
    <property type="entry name" value="EAL"/>
    <property type="match status" value="1"/>
</dbReference>
<comment type="caution">
    <text evidence="7">The sequence shown here is derived from an EMBL/GenBank/DDBJ whole genome shotgun (WGS) entry which is preliminary data.</text>
</comment>
<feature type="domain" description="PAC" evidence="4">
    <location>
        <begin position="258"/>
        <end position="310"/>
    </location>
</feature>
<dbReference type="PANTHER" id="PTHR44757">
    <property type="entry name" value="DIGUANYLATE CYCLASE DGCP"/>
    <property type="match status" value="1"/>
</dbReference>
<dbReference type="SMART" id="SM00052">
    <property type="entry name" value="EAL"/>
    <property type="match status" value="1"/>
</dbReference>